<evidence type="ECO:0000256" key="1">
    <source>
        <dbReference type="ARBA" id="ARBA00004162"/>
    </source>
</evidence>
<dbReference type="GO" id="GO:0022857">
    <property type="term" value="F:transmembrane transporter activity"/>
    <property type="evidence" value="ECO:0007669"/>
    <property type="project" value="InterPro"/>
</dbReference>
<keyword evidence="5" id="KW-0472">Membrane</keyword>
<dbReference type="Pfam" id="PF02472">
    <property type="entry name" value="ExbD"/>
    <property type="match status" value="1"/>
</dbReference>
<keyword evidence="4" id="KW-1133">Transmembrane helix</keyword>
<evidence type="ECO:0000256" key="3">
    <source>
        <dbReference type="ARBA" id="ARBA00022692"/>
    </source>
</evidence>
<comment type="subcellular location">
    <subcellularLocation>
        <location evidence="1">Cell membrane</location>
        <topology evidence="1">Single-pass membrane protein</topology>
    </subcellularLocation>
</comment>
<dbReference type="AlphaFoldDB" id="X1KHT6"/>
<reference evidence="6" key="1">
    <citation type="journal article" date="2014" name="Front. Microbiol.">
        <title>High frequency of phylogenetically diverse reductive dehalogenase-homologous genes in deep subseafloor sedimentary metagenomes.</title>
        <authorList>
            <person name="Kawai M."/>
            <person name="Futagami T."/>
            <person name="Toyoda A."/>
            <person name="Takaki Y."/>
            <person name="Nishi S."/>
            <person name="Hori S."/>
            <person name="Arai W."/>
            <person name="Tsubouchi T."/>
            <person name="Morono Y."/>
            <person name="Uchiyama I."/>
            <person name="Ito T."/>
            <person name="Fujiyama A."/>
            <person name="Inagaki F."/>
            <person name="Takami H."/>
        </authorList>
    </citation>
    <scope>NUCLEOTIDE SEQUENCE</scope>
    <source>
        <strain evidence="6">Expedition CK06-06</strain>
    </source>
</reference>
<organism evidence="6">
    <name type="scientific">marine sediment metagenome</name>
    <dbReference type="NCBI Taxonomy" id="412755"/>
    <lineage>
        <taxon>unclassified sequences</taxon>
        <taxon>metagenomes</taxon>
        <taxon>ecological metagenomes</taxon>
    </lineage>
</organism>
<keyword evidence="2" id="KW-1003">Cell membrane</keyword>
<accession>X1KHT6</accession>
<evidence type="ECO:0000313" key="6">
    <source>
        <dbReference type="EMBL" id="GAH81628.1"/>
    </source>
</evidence>
<dbReference type="EMBL" id="BARU01038164">
    <property type="protein sequence ID" value="GAH81628.1"/>
    <property type="molecule type" value="Genomic_DNA"/>
</dbReference>
<evidence type="ECO:0000256" key="4">
    <source>
        <dbReference type="ARBA" id="ARBA00022989"/>
    </source>
</evidence>
<feature type="non-terminal residue" evidence="6">
    <location>
        <position position="1"/>
    </location>
</feature>
<keyword evidence="3" id="KW-0812">Transmembrane</keyword>
<dbReference type="InterPro" id="IPR003400">
    <property type="entry name" value="ExbD"/>
</dbReference>
<gene>
    <name evidence="6" type="ORF">S03H2_59358</name>
</gene>
<evidence type="ECO:0000256" key="2">
    <source>
        <dbReference type="ARBA" id="ARBA00022475"/>
    </source>
</evidence>
<dbReference type="GO" id="GO:0005886">
    <property type="term" value="C:plasma membrane"/>
    <property type="evidence" value="ECO:0007669"/>
    <property type="project" value="UniProtKB-SubCell"/>
</dbReference>
<evidence type="ECO:0000256" key="5">
    <source>
        <dbReference type="ARBA" id="ARBA00023136"/>
    </source>
</evidence>
<name>X1KHT6_9ZZZZ</name>
<proteinExistence type="predicted"/>
<protein>
    <recommendedName>
        <fullName evidence="7">Biopolymer transporter ExbD</fullName>
    </recommendedName>
</protein>
<comment type="caution">
    <text evidence="6">The sequence shown here is derived from an EMBL/GenBank/DDBJ whole genome shotgun (WGS) entry which is preliminary data.</text>
</comment>
<dbReference type="Gene3D" id="3.30.420.270">
    <property type="match status" value="1"/>
</dbReference>
<sequence>TDAGGPTSSVIVMTVHRNMKVDINRTYHSWELLPDKLEEIYAPRQEKIIFIKAESKVPFARVLELMDIAKGAGVEVLGLIPEYFEEVEETKIF</sequence>
<evidence type="ECO:0008006" key="7">
    <source>
        <dbReference type="Google" id="ProtNLM"/>
    </source>
</evidence>